<dbReference type="AlphaFoldDB" id="A0A9P8CB44"/>
<accession>A0A9P8CB44</accession>
<keyword evidence="3" id="KW-0812">Transmembrane</keyword>
<dbReference type="InterPro" id="IPR033308">
    <property type="entry name" value="PGAP5/Cdc1/Ted1"/>
</dbReference>
<evidence type="ECO:0000313" key="4">
    <source>
        <dbReference type="EMBL" id="KAG9240192.1"/>
    </source>
</evidence>
<feature type="transmembrane region" description="Helical" evidence="3">
    <location>
        <begin position="12"/>
        <end position="31"/>
    </location>
</feature>
<protein>
    <recommendedName>
        <fullName evidence="6">Calcineurin-like phosphoesterase domain-containing protein</fullName>
    </recommendedName>
</protein>
<evidence type="ECO:0000313" key="5">
    <source>
        <dbReference type="Proteomes" id="UP000887226"/>
    </source>
</evidence>
<gene>
    <name evidence="4" type="ORF">BJ878DRAFT_527591</name>
</gene>
<evidence type="ECO:0000256" key="3">
    <source>
        <dbReference type="SAM" id="Phobius"/>
    </source>
</evidence>
<name>A0A9P8CB44_9HELO</name>
<dbReference type="PANTHER" id="PTHR13315:SF1">
    <property type="entry name" value="PROTEIN TED1"/>
    <property type="match status" value="1"/>
</dbReference>
<proteinExistence type="predicted"/>
<dbReference type="EMBL" id="MU254545">
    <property type="protein sequence ID" value="KAG9240192.1"/>
    <property type="molecule type" value="Genomic_DNA"/>
</dbReference>
<evidence type="ECO:0008006" key="6">
    <source>
        <dbReference type="Google" id="ProtNLM"/>
    </source>
</evidence>
<dbReference type="PANTHER" id="PTHR13315">
    <property type="entry name" value="METALLO PHOSPHOESTERASE RELATED"/>
    <property type="match status" value="1"/>
</dbReference>
<dbReference type="OrthoDB" id="9984693at2759"/>
<dbReference type="Gene3D" id="3.60.21.10">
    <property type="match status" value="1"/>
</dbReference>
<reference evidence="4" key="1">
    <citation type="journal article" date="2021" name="IMA Fungus">
        <title>Genomic characterization of three marine fungi, including Emericellopsis atlantica sp. nov. with signatures of a generalist lifestyle and marine biomass degradation.</title>
        <authorList>
            <person name="Hagestad O.C."/>
            <person name="Hou L."/>
            <person name="Andersen J.H."/>
            <person name="Hansen E.H."/>
            <person name="Altermark B."/>
            <person name="Li C."/>
            <person name="Kuhnert E."/>
            <person name="Cox R.J."/>
            <person name="Crous P.W."/>
            <person name="Spatafora J.W."/>
            <person name="Lail K."/>
            <person name="Amirebrahimi M."/>
            <person name="Lipzen A."/>
            <person name="Pangilinan J."/>
            <person name="Andreopoulos W."/>
            <person name="Hayes R.D."/>
            <person name="Ng V."/>
            <person name="Grigoriev I.V."/>
            <person name="Jackson S.A."/>
            <person name="Sutton T.D.S."/>
            <person name="Dobson A.D.W."/>
            <person name="Rama T."/>
        </authorList>
    </citation>
    <scope>NUCLEOTIDE SEQUENCE</scope>
    <source>
        <strain evidence="4">TRa3180A</strain>
    </source>
</reference>
<keyword evidence="1 3" id="KW-0472">Membrane</keyword>
<evidence type="ECO:0000256" key="1">
    <source>
        <dbReference type="ARBA" id="ARBA00023136"/>
    </source>
</evidence>
<dbReference type="Proteomes" id="UP000887226">
    <property type="component" value="Unassembled WGS sequence"/>
</dbReference>
<evidence type="ECO:0000256" key="2">
    <source>
        <dbReference type="SAM" id="MobiDB-lite"/>
    </source>
</evidence>
<dbReference type="InterPro" id="IPR029052">
    <property type="entry name" value="Metallo-depent_PP-like"/>
</dbReference>
<keyword evidence="5" id="KW-1185">Reference proteome</keyword>
<dbReference type="GO" id="GO:0016020">
    <property type="term" value="C:membrane"/>
    <property type="evidence" value="ECO:0007669"/>
    <property type="project" value="GOC"/>
</dbReference>
<organism evidence="4 5">
    <name type="scientific">Calycina marina</name>
    <dbReference type="NCBI Taxonomy" id="1763456"/>
    <lineage>
        <taxon>Eukaryota</taxon>
        <taxon>Fungi</taxon>
        <taxon>Dikarya</taxon>
        <taxon>Ascomycota</taxon>
        <taxon>Pezizomycotina</taxon>
        <taxon>Leotiomycetes</taxon>
        <taxon>Helotiales</taxon>
        <taxon>Pezizellaceae</taxon>
        <taxon>Calycina</taxon>
    </lineage>
</organism>
<dbReference type="GO" id="GO:0005783">
    <property type="term" value="C:endoplasmic reticulum"/>
    <property type="evidence" value="ECO:0007669"/>
    <property type="project" value="TreeGrafter"/>
</dbReference>
<dbReference type="GO" id="GO:0006506">
    <property type="term" value="P:GPI anchor biosynthetic process"/>
    <property type="evidence" value="ECO:0007669"/>
    <property type="project" value="InterPro"/>
</dbReference>
<sequence>MFLLYLTRHALYLSVPLSLILTTYLYLYPAFHLCAFPAPELDARSAYTNTLWQHAIPPIHNGSKLAPFRLLALGDPQLEGDSSIRDVEAAGLPHFWRFFENVFRKKQGPLQRLRTGLHDVIDFYLDDIPKALNVWRKRFDHVGNDYYLGHIYRTMHWWTDPTHVTALGDLVGSQWIDDKEFESRGRRFWDRVFRGGERVPDEVAAGADIGITIVLGDDPADWKRRIINVAGNHDVGYAGDLSKERLERFDRVFGKPNYELRFQLPETHVNATMEEEQRPTPQLRIVVFNDMNLDTPVSDQELQTETYQFLNKMITTSQEVTRPAIFTIVLTHIPLFKNAGMCVDPPFFDFFENDAFNGGVKEQNHLSRAASNGLLEGIFGMSGDDTVAGQGKGRPGTILTGHDHEGCDIYHYINQTTEIDRQWEAKRWADVQSTELLKAEGIPGMREITVRSMMGDFAGNAGLMSLWFDKDIWDWKYEFVNCGLGTQHIWWTVHVWLFINLILIVICGFLAVVNNAQFRQVIKNLKTPRAPHMKVPPSKPVPRIEENGSLITTTDLPVRDDIIAGVALNVPGTGKKGPRKKKSKRALNGSANSSSVSVI</sequence>
<dbReference type="SUPFAM" id="SSF56300">
    <property type="entry name" value="Metallo-dependent phosphatases"/>
    <property type="match status" value="1"/>
</dbReference>
<feature type="compositionally biased region" description="Basic residues" evidence="2">
    <location>
        <begin position="576"/>
        <end position="585"/>
    </location>
</feature>
<feature type="region of interest" description="Disordered" evidence="2">
    <location>
        <begin position="571"/>
        <end position="599"/>
    </location>
</feature>
<comment type="caution">
    <text evidence="4">The sequence shown here is derived from an EMBL/GenBank/DDBJ whole genome shotgun (WGS) entry which is preliminary data.</text>
</comment>
<keyword evidence="3" id="KW-1133">Transmembrane helix</keyword>
<feature type="compositionally biased region" description="Polar residues" evidence="2">
    <location>
        <begin position="589"/>
        <end position="599"/>
    </location>
</feature>
<feature type="transmembrane region" description="Helical" evidence="3">
    <location>
        <begin position="489"/>
        <end position="513"/>
    </location>
</feature>